<dbReference type="EMBL" id="BAAAKK010000004">
    <property type="protein sequence ID" value="GAA1422647.1"/>
    <property type="molecule type" value="Genomic_DNA"/>
</dbReference>
<organism evidence="3 4">
    <name type="scientific">Agrococcus citreus</name>
    <dbReference type="NCBI Taxonomy" id="84643"/>
    <lineage>
        <taxon>Bacteria</taxon>
        <taxon>Bacillati</taxon>
        <taxon>Actinomycetota</taxon>
        <taxon>Actinomycetes</taxon>
        <taxon>Micrococcales</taxon>
        <taxon>Microbacteriaceae</taxon>
        <taxon>Agrococcus</taxon>
    </lineage>
</organism>
<comment type="caution">
    <text evidence="3">The sequence shown here is derived from an EMBL/GenBank/DDBJ whole genome shotgun (WGS) entry which is preliminary data.</text>
</comment>
<evidence type="ECO:0000256" key="2">
    <source>
        <dbReference type="SAM" id="Phobius"/>
    </source>
</evidence>
<keyword evidence="2" id="KW-0812">Transmembrane</keyword>
<feature type="region of interest" description="Disordered" evidence="1">
    <location>
        <begin position="117"/>
        <end position="136"/>
    </location>
</feature>
<feature type="compositionally biased region" description="Gly residues" evidence="1">
    <location>
        <begin position="125"/>
        <end position="136"/>
    </location>
</feature>
<dbReference type="Proteomes" id="UP001501266">
    <property type="component" value="Unassembled WGS sequence"/>
</dbReference>
<feature type="transmembrane region" description="Helical" evidence="2">
    <location>
        <begin position="6"/>
        <end position="24"/>
    </location>
</feature>
<reference evidence="3 4" key="1">
    <citation type="journal article" date="2019" name="Int. J. Syst. Evol. Microbiol.">
        <title>The Global Catalogue of Microorganisms (GCM) 10K type strain sequencing project: providing services to taxonomists for standard genome sequencing and annotation.</title>
        <authorList>
            <consortium name="The Broad Institute Genomics Platform"/>
            <consortium name="The Broad Institute Genome Sequencing Center for Infectious Disease"/>
            <person name="Wu L."/>
            <person name="Ma J."/>
        </authorList>
    </citation>
    <scope>NUCLEOTIDE SEQUENCE [LARGE SCALE GENOMIC DNA]</scope>
    <source>
        <strain evidence="3 4">JCM 12398</strain>
    </source>
</reference>
<evidence type="ECO:0000256" key="1">
    <source>
        <dbReference type="SAM" id="MobiDB-lite"/>
    </source>
</evidence>
<feature type="transmembrane region" description="Helical" evidence="2">
    <location>
        <begin position="45"/>
        <end position="71"/>
    </location>
</feature>
<proteinExistence type="predicted"/>
<evidence type="ECO:0000313" key="3">
    <source>
        <dbReference type="EMBL" id="GAA1422647.1"/>
    </source>
</evidence>
<gene>
    <name evidence="3" type="ORF">GCM10009640_15710</name>
</gene>
<accession>A0ABN1YU16</accession>
<sequence length="136" mass="13638">MRDRRVWAVLFALAVVVQLIALYLPNPPSGGGIPGADKAVHAAVFLAPALLGVLAGLRPVVLAPLLIAHAIVSEVVQHLLLPGRGGDPWDAVADIVGVAVGLAVGSALLLRLRADRPAAPASGGAPTGSGGPRPQP</sequence>
<keyword evidence="2" id="KW-0472">Membrane</keyword>
<evidence type="ECO:0008006" key="5">
    <source>
        <dbReference type="Google" id="ProtNLM"/>
    </source>
</evidence>
<name>A0ABN1YU16_9MICO</name>
<feature type="transmembrane region" description="Helical" evidence="2">
    <location>
        <begin position="91"/>
        <end position="110"/>
    </location>
</feature>
<keyword evidence="2" id="KW-1133">Transmembrane helix</keyword>
<protein>
    <recommendedName>
        <fullName evidence="5">VanZ like family protein</fullName>
    </recommendedName>
</protein>
<evidence type="ECO:0000313" key="4">
    <source>
        <dbReference type="Proteomes" id="UP001501266"/>
    </source>
</evidence>
<keyword evidence="4" id="KW-1185">Reference proteome</keyword>